<keyword evidence="13" id="KW-1185">Reference proteome</keyword>
<dbReference type="EMBL" id="KN847475">
    <property type="protein sequence ID" value="KIX09837.1"/>
    <property type="molecule type" value="Genomic_DNA"/>
</dbReference>
<reference evidence="12 13" key="1">
    <citation type="submission" date="2015-01" db="EMBL/GenBank/DDBJ databases">
        <title>The Genome Sequence of Rhinocladiella mackenzie CBS 650.93.</title>
        <authorList>
            <consortium name="The Broad Institute Genomics Platform"/>
            <person name="Cuomo C."/>
            <person name="de Hoog S."/>
            <person name="Gorbushina A."/>
            <person name="Stielow B."/>
            <person name="Teixiera M."/>
            <person name="Abouelleil A."/>
            <person name="Chapman S.B."/>
            <person name="Priest M."/>
            <person name="Young S.K."/>
            <person name="Wortman J."/>
            <person name="Nusbaum C."/>
            <person name="Birren B."/>
        </authorList>
    </citation>
    <scope>NUCLEOTIDE SEQUENCE [LARGE SCALE GENOMIC DNA]</scope>
    <source>
        <strain evidence="12 13">CBS 650.93</strain>
    </source>
</reference>
<feature type="compositionally biased region" description="Basic and acidic residues" evidence="10">
    <location>
        <begin position="133"/>
        <end position="149"/>
    </location>
</feature>
<keyword evidence="7 9" id="KW-0472">Membrane</keyword>
<accession>A0A0D2G511</accession>
<evidence type="ECO:0000256" key="5">
    <source>
        <dbReference type="ARBA" id="ARBA00022968"/>
    </source>
</evidence>
<feature type="transmembrane region" description="Helical" evidence="11">
    <location>
        <begin position="12"/>
        <end position="34"/>
    </location>
</feature>
<gene>
    <name evidence="12" type="ORF">Z518_00918</name>
</gene>
<feature type="region of interest" description="Disordered" evidence="10">
    <location>
        <begin position="130"/>
        <end position="156"/>
    </location>
</feature>
<evidence type="ECO:0000256" key="2">
    <source>
        <dbReference type="ARBA" id="ARBA00009289"/>
    </source>
</evidence>
<keyword evidence="5" id="KW-0735">Signal-anchor</keyword>
<sequence length="260" mass="28803">MHNVLNRIQTTFGFFTTCAFTLGSIIALLSVIPFPAPTGSPHASIFVRNVQVVKGRPHYYSSKREEYAQIRFDLDADLSSLFTWNTKQLFVYVTANYPSGKEGEGRMSEAVIWDTIIPATPSPYSWQNLKQHYSPEKKKSESKGRKDSNARSQSTNLIKPGVISLKNQKPKYQITDPSGIISERANATLQVSWNVQPWIGALVWDKGTLGDRIGKWDAGRAGRSEVFDFPPLKGTKTGVVKDQEGPKTPEAGSASPVVEI</sequence>
<dbReference type="RefSeq" id="XP_013276973.1">
    <property type="nucleotide sequence ID" value="XM_013421519.1"/>
</dbReference>
<dbReference type="VEuPathDB" id="FungiDB:Z518_00918"/>
<protein>
    <recommendedName>
        <fullName evidence="9">Signal peptidase subunit 3</fullName>
    </recommendedName>
</protein>
<comment type="similarity">
    <text evidence="2 9">Belongs to the SPCS3 family.</text>
</comment>
<evidence type="ECO:0000256" key="11">
    <source>
        <dbReference type="SAM" id="Phobius"/>
    </source>
</evidence>
<evidence type="ECO:0000256" key="8">
    <source>
        <dbReference type="ARBA" id="ARBA00045670"/>
    </source>
</evidence>
<feature type="region of interest" description="Disordered" evidence="10">
    <location>
        <begin position="224"/>
        <end position="260"/>
    </location>
</feature>
<evidence type="ECO:0000256" key="9">
    <source>
        <dbReference type="PIRNR" id="PIRNR016089"/>
    </source>
</evidence>
<organism evidence="12 13">
    <name type="scientific">Rhinocladiella mackenziei CBS 650.93</name>
    <dbReference type="NCBI Taxonomy" id="1442369"/>
    <lineage>
        <taxon>Eukaryota</taxon>
        <taxon>Fungi</taxon>
        <taxon>Dikarya</taxon>
        <taxon>Ascomycota</taxon>
        <taxon>Pezizomycotina</taxon>
        <taxon>Eurotiomycetes</taxon>
        <taxon>Chaetothyriomycetidae</taxon>
        <taxon>Chaetothyriales</taxon>
        <taxon>Herpotrichiellaceae</taxon>
        <taxon>Rhinocladiella</taxon>
    </lineage>
</organism>
<evidence type="ECO:0000256" key="10">
    <source>
        <dbReference type="SAM" id="MobiDB-lite"/>
    </source>
</evidence>
<proteinExistence type="inferred from homology"/>
<keyword evidence="3 11" id="KW-0812">Transmembrane</keyword>
<evidence type="ECO:0000256" key="1">
    <source>
        <dbReference type="ARBA" id="ARBA00004648"/>
    </source>
</evidence>
<dbReference type="PIRSF" id="PIRSF016089">
    <property type="entry name" value="SPC22"/>
    <property type="match status" value="1"/>
</dbReference>
<evidence type="ECO:0000256" key="7">
    <source>
        <dbReference type="ARBA" id="ARBA00023136"/>
    </source>
</evidence>
<name>A0A0D2G511_9EURO</name>
<dbReference type="InterPro" id="IPR007653">
    <property type="entry name" value="SPC3"/>
</dbReference>
<dbReference type="OrthoDB" id="10261524at2759"/>
<keyword evidence="6 11" id="KW-1133">Transmembrane helix</keyword>
<dbReference type="Pfam" id="PF04573">
    <property type="entry name" value="SPC22"/>
    <property type="match status" value="2"/>
</dbReference>
<comment type="function">
    <text evidence="8">Essential component of the signal peptidase complex (SPC) which catalyzes the cleavage of N-terminal signal sequences from nascent proteins as they are translocated into the lumen of the endoplasmic reticulum. Essential for the SPC catalytic activity, possibly by stabilizing and positioning the active center of the complex close to the lumenal surface. Essential for viability.</text>
</comment>
<dbReference type="Proteomes" id="UP000053617">
    <property type="component" value="Unassembled WGS sequence"/>
</dbReference>
<dbReference type="AlphaFoldDB" id="A0A0D2G511"/>
<dbReference type="GO" id="GO:0045047">
    <property type="term" value="P:protein targeting to ER"/>
    <property type="evidence" value="ECO:0007669"/>
    <property type="project" value="TreeGrafter"/>
</dbReference>
<evidence type="ECO:0000313" key="13">
    <source>
        <dbReference type="Proteomes" id="UP000053617"/>
    </source>
</evidence>
<comment type="subcellular location">
    <subcellularLocation>
        <location evidence="1">Endoplasmic reticulum membrane</location>
        <topology evidence="1">Single-pass type II membrane protein</topology>
    </subcellularLocation>
</comment>
<dbReference type="STRING" id="1442369.A0A0D2G511"/>
<dbReference type="GO" id="GO:0005787">
    <property type="term" value="C:signal peptidase complex"/>
    <property type="evidence" value="ECO:0007669"/>
    <property type="project" value="UniProtKB-UniRule"/>
</dbReference>
<dbReference type="PANTHER" id="PTHR12804:SF0">
    <property type="entry name" value="SIGNAL PEPTIDASE COMPLEX SUBUNIT 3"/>
    <property type="match status" value="1"/>
</dbReference>
<evidence type="ECO:0000256" key="3">
    <source>
        <dbReference type="ARBA" id="ARBA00022692"/>
    </source>
</evidence>
<dbReference type="GeneID" id="25288989"/>
<dbReference type="PANTHER" id="PTHR12804">
    <property type="entry name" value="MICROSOMAL SIGNAL PEPTIDASE 23 KD SUBUNIT SPC22/23"/>
    <property type="match status" value="1"/>
</dbReference>
<evidence type="ECO:0000256" key="6">
    <source>
        <dbReference type="ARBA" id="ARBA00022989"/>
    </source>
</evidence>
<dbReference type="GO" id="GO:0006465">
    <property type="term" value="P:signal peptide processing"/>
    <property type="evidence" value="ECO:0007669"/>
    <property type="project" value="UniProtKB-UniRule"/>
</dbReference>
<dbReference type="HOGENOM" id="CLU_068714_0_0_1"/>
<evidence type="ECO:0000313" key="12">
    <source>
        <dbReference type="EMBL" id="KIX09837.1"/>
    </source>
</evidence>
<keyword evidence="4 9" id="KW-0256">Endoplasmic reticulum</keyword>
<evidence type="ECO:0000256" key="4">
    <source>
        <dbReference type="ARBA" id="ARBA00022824"/>
    </source>
</evidence>